<keyword evidence="2" id="KW-1185">Reference proteome</keyword>
<accession>A0ACC1DK29</accession>
<dbReference type="EMBL" id="CM034387">
    <property type="protein sequence ID" value="KAJ0183972.1"/>
    <property type="molecule type" value="Genomic_DNA"/>
</dbReference>
<name>A0ACC1DK29_9NEOP</name>
<proteinExistence type="predicted"/>
<evidence type="ECO:0000313" key="1">
    <source>
        <dbReference type="EMBL" id="KAJ0183972.1"/>
    </source>
</evidence>
<reference evidence="1 2" key="1">
    <citation type="journal article" date="2021" name="Front. Genet.">
        <title>Chromosome-Level Genome Assembly Reveals Significant Gene Expansion in the Toll and IMD Signaling Pathways of Dendrolimus kikuchii.</title>
        <authorList>
            <person name="Zhou J."/>
            <person name="Wu P."/>
            <person name="Xiong Z."/>
            <person name="Liu N."/>
            <person name="Zhao N."/>
            <person name="Ji M."/>
            <person name="Qiu Y."/>
            <person name="Yang B."/>
        </authorList>
    </citation>
    <scope>NUCLEOTIDE SEQUENCE [LARGE SCALE GENOMIC DNA]</scope>
    <source>
        <strain evidence="1">Ann1</strain>
    </source>
</reference>
<protein>
    <submittedName>
        <fullName evidence="1">Uncharacterized protein</fullName>
    </submittedName>
</protein>
<dbReference type="Proteomes" id="UP000824533">
    <property type="component" value="Linkage Group LG01"/>
</dbReference>
<sequence length="1595" mass="182799">MEDRGGDGFWESLTMLSNNGKERGILKLEPRPRVVIDPSRSELTPQGSYDHPPCSPQPSVDRLSVTWAEPGSMTSSGVNLFHLPSETPISNEVKFSPSAGDGSEDEDYSASLSAVLRQRRASVRRSRKGRTRRPSSPFLPDDNRPRRRSSVFTTSSGDTAISIEETQPAVVTQEQIFENIHLHKEVLGSVKQQPLGMRRKLKIVHQAKGYIKRHEGQLQERLAQSKSTRDIYARFNILLATKWQQLKREAANTSNLLIPWELRIKEIESHFGSVVASYFTFLRWLFWVNLVIGFILLVFVIVPEYLTADPNQDTERKMIMDDEKRNATNLLTLWEFEGVLKCSAIFYGFYTNVERPEYRMPLAYFLTGLVVYIYSFVAILKKMAQNSRMSKLSEKEDECIFSWKLFTGWDFMIGNTETAHNRIASVILGFKEALLEEAEKKKDVRNWRIISLRTIVNICVIILLAASAYAVVTVVSHSENDSKSGNWWRENETTIVVTVISITFPVFFELLGYLEHYHPRKQLRLQLARIMLLNLLNLYSLIFALLNKIHGMTNELALLKPELNMNVNVPNVPSNLTNITDNIGKIPITCFEEEISCGPCEIHITIPISYNDTLEKFNYITTFINKKHDLVAENLLDESVLEVFMKHRQIIQTTKEKSMFENDSSIFIDYNDANNTDETNYTDDTNDTDDTNNTDNINSAHDMNSSYIMNYIKSRADYKYTNVSNFYNKDIITNETNTNDYTSLSEVINTSKIIEFHNYTNINNLSTNGITTSDMEIIENSSSYDVLNSEVNFFNNDKVTNYNYTFGFSTELNTNEYTNISEDSSEGSIDSHSTFFSDDPTGFTRLQSVSNDIDENTTENVTDFSSEHRSLQIEEHTNLINNNEFSSTNFQENQSEENVTVLSSTQTYYKEIEHFSEHSNNIFTEITTTVNNEKIENTVTASSNSDTGYEEHTTHSPKAREPTKTTDIISTKMTSNNMFDQTAVSTDLKSTANYETVITIDRLCPNISFNCTLNCGGKNITQLFIVTNCTILRKACYRIRCRRIIDNKNGTGDNFSYIDEEIKCKGSEEHNKKKHDNNRMDIAYKDKHNRTIYNLSIPTKKKLSKLCWETMFGQELVKLTMMDLVFVLLGTLFMDFFRAIFVRYMNRCWCWDLEKKFPEYGDFKIAENILHLINNQGMVWMGMFFSPGLVIINVVKLMIMMYLRSWAVMTCNVPHEVVFRVSKSNNFYLALLLTMLFLCVLPVGYTIVRVTPSWHLLPPGLYSVLEYIASPAIVIPLLVLLILIIYYLTSLTNSLREANNDLKIQLRRERTEERRKMFQLADTRRRAGSSAMDNTPFARWKKALPSLPLSKSIDSDDRKTITAEETIEPLKTVKRRGGIFAKIVGLALDKKTDVDAVSEVDGVSALSNNVDDETDTDFHESLPKEVLKAKDITMAKHEPKKKNSVEFKVNKKKEDKSLRLKLEKLDDKTEKKANIEKQAFASGSSEEKYKSSFSEDNEVLKERNYKKKQTSQSSTQSRQSDSIGSVIPVITISTTESDEEILSKTKTKNEKDEKQKTRSSDLKSLRRQSSVDSINEQKLPKDKKPEEGPKYQYSL</sequence>
<organism evidence="1 2">
    <name type="scientific">Dendrolimus kikuchii</name>
    <dbReference type="NCBI Taxonomy" id="765133"/>
    <lineage>
        <taxon>Eukaryota</taxon>
        <taxon>Metazoa</taxon>
        <taxon>Ecdysozoa</taxon>
        <taxon>Arthropoda</taxon>
        <taxon>Hexapoda</taxon>
        <taxon>Insecta</taxon>
        <taxon>Pterygota</taxon>
        <taxon>Neoptera</taxon>
        <taxon>Endopterygota</taxon>
        <taxon>Lepidoptera</taxon>
        <taxon>Glossata</taxon>
        <taxon>Ditrysia</taxon>
        <taxon>Bombycoidea</taxon>
        <taxon>Lasiocampidae</taxon>
        <taxon>Dendrolimus</taxon>
    </lineage>
</organism>
<evidence type="ECO:0000313" key="2">
    <source>
        <dbReference type="Proteomes" id="UP000824533"/>
    </source>
</evidence>
<gene>
    <name evidence="1" type="ORF">K1T71_000395</name>
</gene>
<comment type="caution">
    <text evidence="1">The sequence shown here is derived from an EMBL/GenBank/DDBJ whole genome shotgun (WGS) entry which is preliminary data.</text>
</comment>